<dbReference type="InterPro" id="IPR001789">
    <property type="entry name" value="Sig_transdc_resp-reg_receiver"/>
</dbReference>
<dbReference type="SUPFAM" id="SSF158472">
    <property type="entry name" value="HAMP domain-like"/>
    <property type="match status" value="1"/>
</dbReference>
<evidence type="ECO:0000256" key="9">
    <source>
        <dbReference type="ARBA" id="ARBA00022777"/>
    </source>
</evidence>
<organism evidence="22 23">
    <name type="scientific">Desulfoluna butyratoxydans</name>
    <dbReference type="NCBI Taxonomy" id="231438"/>
    <lineage>
        <taxon>Bacteria</taxon>
        <taxon>Pseudomonadati</taxon>
        <taxon>Thermodesulfobacteriota</taxon>
        <taxon>Desulfobacteria</taxon>
        <taxon>Desulfobacterales</taxon>
        <taxon>Desulfolunaceae</taxon>
        <taxon>Desulfoluna</taxon>
    </lineage>
</organism>
<evidence type="ECO:0000256" key="3">
    <source>
        <dbReference type="ARBA" id="ARBA00012438"/>
    </source>
</evidence>
<dbReference type="Gene3D" id="1.20.120.160">
    <property type="entry name" value="HPT domain"/>
    <property type="match status" value="1"/>
</dbReference>
<evidence type="ECO:0000259" key="19">
    <source>
        <dbReference type="PROSITE" id="PS50110"/>
    </source>
</evidence>
<proteinExistence type="predicted"/>
<feature type="domain" description="HAMP" evidence="20">
    <location>
        <begin position="186"/>
        <end position="239"/>
    </location>
</feature>
<feature type="modified residue" description="4-aspartylphosphate" evidence="15">
    <location>
        <position position="604"/>
    </location>
</feature>
<dbReference type="SUPFAM" id="SSF55874">
    <property type="entry name" value="ATPase domain of HSP90 chaperone/DNA topoisomerase II/histidine kinase"/>
    <property type="match status" value="1"/>
</dbReference>
<dbReference type="InterPro" id="IPR005467">
    <property type="entry name" value="His_kinase_dom"/>
</dbReference>
<evidence type="ECO:0000256" key="16">
    <source>
        <dbReference type="SAM" id="MobiDB-lite"/>
    </source>
</evidence>
<feature type="transmembrane region" description="Helical" evidence="17">
    <location>
        <begin position="14"/>
        <end position="35"/>
    </location>
</feature>
<dbReference type="Pfam" id="PF01627">
    <property type="entry name" value="Hpt"/>
    <property type="match status" value="1"/>
</dbReference>
<dbReference type="CDD" id="cd16922">
    <property type="entry name" value="HATPase_EvgS-ArcB-TorS-like"/>
    <property type="match status" value="1"/>
</dbReference>
<evidence type="ECO:0000313" key="23">
    <source>
        <dbReference type="Proteomes" id="UP000507962"/>
    </source>
</evidence>
<keyword evidence="10" id="KW-0067">ATP-binding</keyword>
<dbReference type="PROSITE" id="PS50894">
    <property type="entry name" value="HPT"/>
    <property type="match status" value="1"/>
</dbReference>
<dbReference type="Proteomes" id="UP000507962">
    <property type="component" value="Unassembled WGS sequence"/>
</dbReference>
<dbReference type="SMART" id="SM00388">
    <property type="entry name" value="HisKA"/>
    <property type="match status" value="1"/>
</dbReference>
<keyword evidence="23" id="KW-1185">Reference proteome</keyword>
<dbReference type="InterPro" id="IPR011006">
    <property type="entry name" value="CheY-like_superfamily"/>
</dbReference>
<feature type="region of interest" description="Disordered" evidence="16">
    <location>
        <begin position="822"/>
        <end position="843"/>
    </location>
</feature>
<dbReference type="GO" id="GO:0005886">
    <property type="term" value="C:plasma membrane"/>
    <property type="evidence" value="ECO:0007669"/>
    <property type="project" value="UniProtKB-SubCell"/>
</dbReference>
<keyword evidence="7 17" id="KW-0812">Transmembrane</keyword>
<dbReference type="Pfam" id="PF00672">
    <property type="entry name" value="HAMP"/>
    <property type="match status" value="1"/>
</dbReference>
<dbReference type="SMART" id="SM00304">
    <property type="entry name" value="HAMP"/>
    <property type="match status" value="1"/>
</dbReference>
<dbReference type="RefSeq" id="WP_180137703.1">
    <property type="nucleotide sequence ID" value="NZ_CAADHO010000002.1"/>
</dbReference>
<dbReference type="CDD" id="cd17546">
    <property type="entry name" value="REC_hyHK_CKI1_RcsC-like"/>
    <property type="match status" value="1"/>
</dbReference>
<dbReference type="Pfam" id="PF02518">
    <property type="entry name" value="HATPase_c"/>
    <property type="match status" value="1"/>
</dbReference>
<dbReference type="InterPro" id="IPR008207">
    <property type="entry name" value="Sig_transdc_His_kin_Hpt_dom"/>
</dbReference>
<gene>
    <name evidence="22" type="ORF">MSL71_11330</name>
</gene>
<dbReference type="InterPro" id="IPR003661">
    <property type="entry name" value="HisK_dim/P_dom"/>
</dbReference>
<evidence type="ECO:0000256" key="17">
    <source>
        <dbReference type="SAM" id="Phobius"/>
    </source>
</evidence>
<dbReference type="PROSITE" id="PS50110">
    <property type="entry name" value="RESPONSE_REGULATORY"/>
    <property type="match status" value="2"/>
</dbReference>
<evidence type="ECO:0000259" key="20">
    <source>
        <dbReference type="PROSITE" id="PS50885"/>
    </source>
</evidence>
<dbReference type="InterPro" id="IPR004358">
    <property type="entry name" value="Sig_transdc_His_kin-like_C"/>
</dbReference>
<feature type="domain" description="Response regulatory" evidence="19">
    <location>
        <begin position="699"/>
        <end position="818"/>
    </location>
</feature>
<dbReference type="Pfam" id="PF00512">
    <property type="entry name" value="HisKA"/>
    <property type="match status" value="1"/>
</dbReference>
<keyword evidence="8" id="KW-0547">Nucleotide-binding</keyword>
<feature type="transmembrane region" description="Helical" evidence="17">
    <location>
        <begin position="159"/>
        <end position="180"/>
    </location>
</feature>
<dbReference type="InterPro" id="IPR003660">
    <property type="entry name" value="HAMP_dom"/>
</dbReference>
<dbReference type="Gene3D" id="6.10.340.10">
    <property type="match status" value="1"/>
</dbReference>
<feature type="domain" description="Histidine kinase" evidence="18">
    <location>
        <begin position="307"/>
        <end position="532"/>
    </location>
</feature>
<dbReference type="CDD" id="cd06225">
    <property type="entry name" value="HAMP"/>
    <property type="match status" value="1"/>
</dbReference>
<evidence type="ECO:0000256" key="2">
    <source>
        <dbReference type="ARBA" id="ARBA00004651"/>
    </source>
</evidence>
<dbReference type="PROSITE" id="PS50109">
    <property type="entry name" value="HIS_KIN"/>
    <property type="match status" value="1"/>
</dbReference>
<dbReference type="SMART" id="SM00448">
    <property type="entry name" value="REC"/>
    <property type="match status" value="2"/>
</dbReference>
<evidence type="ECO:0000256" key="7">
    <source>
        <dbReference type="ARBA" id="ARBA00022692"/>
    </source>
</evidence>
<evidence type="ECO:0000256" key="4">
    <source>
        <dbReference type="ARBA" id="ARBA00022475"/>
    </source>
</evidence>
<evidence type="ECO:0000256" key="12">
    <source>
        <dbReference type="ARBA" id="ARBA00023012"/>
    </source>
</evidence>
<dbReference type="Gene3D" id="1.10.287.130">
    <property type="match status" value="1"/>
</dbReference>
<keyword evidence="12" id="KW-0902">Two-component regulatory system</keyword>
<evidence type="ECO:0000256" key="5">
    <source>
        <dbReference type="ARBA" id="ARBA00022553"/>
    </source>
</evidence>
<dbReference type="SUPFAM" id="SSF47384">
    <property type="entry name" value="Homodimeric domain of signal transducing histidine kinase"/>
    <property type="match status" value="1"/>
</dbReference>
<evidence type="ECO:0000256" key="15">
    <source>
        <dbReference type="PROSITE-ProRule" id="PRU00169"/>
    </source>
</evidence>
<dbReference type="FunFam" id="3.30.565.10:FF:000010">
    <property type="entry name" value="Sensor histidine kinase RcsC"/>
    <property type="match status" value="1"/>
</dbReference>
<dbReference type="InterPro" id="IPR036641">
    <property type="entry name" value="HPT_dom_sf"/>
</dbReference>
<keyword evidence="11 17" id="KW-1133">Transmembrane helix</keyword>
<evidence type="ECO:0000313" key="22">
    <source>
        <dbReference type="EMBL" id="VFQ43498.1"/>
    </source>
</evidence>
<dbReference type="PANTHER" id="PTHR45339:SF1">
    <property type="entry name" value="HYBRID SIGNAL TRANSDUCTION HISTIDINE KINASE J"/>
    <property type="match status" value="1"/>
</dbReference>
<dbReference type="InterPro" id="IPR003594">
    <property type="entry name" value="HATPase_dom"/>
</dbReference>
<dbReference type="InterPro" id="IPR036097">
    <property type="entry name" value="HisK_dim/P_sf"/>
</dbReference>
<feature type="modified residue" description="4-aspartylphosphate" evidence="15">
    <location>
        <position position="748"/>
    </location>
</feature>
<dbReference type="SMART" id="SM00387">
    <property type="entry name" value="HATPase_c"/>
    <property type="match status" value="1"/>
</dbReference>
<sequence>MLTYFKALPLRQKLVALMTLISGIILILATLLLLATEAFTSRQEMHNNLSMLARIIGYNSVAPLTFNDTKVARENLEGLSVDPSLDRARIHKPDGTLFAQYRRVPPSPDASDSARPRRLLNGLPFPATHIEVKEEIRFDGELLGSVTLQADLTRVYRRLLFYLAAAMGILALSIFAAYTISSRLQAIVSGPILELTGMMSEVSEEKNYTVRAVKRTEDEIGLLMEGFNDMLSQIQRRDAELLKQHEGLEETVAQRTAELRKTVADLKDAKAATEAANFHLREAIHNAKDLARAAEAANRAKSRFLANMSHEIRTPMNGVMGMTRLLMGTPLSEEQTHRVHTIQKSADALLTIINDILDFSKIESGKLELEAIDFDLLTMLENINDIMAVKAQSKGLEYIFRMDHDVPLRLSGDPSRLRQVLMNLISNAIKFTAKGEVLIHVTRCTEREGDSQVKVPLWFAVSDTGIGIPEEARDNLFSPFTQADVSTTRRFGGTGLGLSISRQLITLMGGEIGVESEEGKGSTFWFTVMLDACPPEGSFCMTPAADIRGCRILLVDDNKSSRKALKSQLEAWHCRTDEAPSGEAALSLLVSAIHRDPYAIAVIDSDMPDMDGETLGRRIRTHEALQGLSLIFMATLWQRGDASRFKSAGFDAYFTKPYKRSQLYNCLATLLGAAPMENQPVKPFITRHTMAELSRRNHRILLVEDFPINQEVALGILESYGFRADVAENGLQAVKAMETTAYDLVFMDLQMPEMDGFEATRVVRDPLSPVMRHDVPIVAMTANAMEGDREKCLKAGMNDHIPKPILPEAVYHALQTYLLSPPRPQAPSSLPAPQETEKPPDELPLFDREDLLLRIQGNTRLLDKLITLFLEKTPQELARLRETVAQGDPEPIRAQAHKMKGYFANISAKRLEQLAATLQSIAEKGDIKGCADHAAAIEEGVERFVKCLEEGM</sequence>
<dbReference type="PANTHER" id="PTHR45339">
    <property type="entry name" value="HYBRID SIGNAL TRANSDUCTION HISTIDINE KINASE J"/>
    <property type="match status" value="1"/>
</dbReference>
<dbReference type="EMBL" id="CAADHO010000002">
    <property type="protein sequence ID" value="VFQ43498.1"/>
    <property type="molecule type" value="Genomic_DNA"/>
</dbReference>
<dbReference type="SUPFAM" id="SSF47226">
    <property type="entry name" value="Histidine-containing phosphotransfer domain, HPT domain"/>
    <property type="match status" value="1"/>
</dbReference>
<dbReference type="AlphaFoldDB" id="A0A4V6IL27"/>
<dbReference type="Gene3D" id="3.30.565.10">
    <property type="entry name" value="Histidine kinase-like ATPase, C-terminal domain"/>
    <property type="match status" value="1"/>
</dbReference>
<dbReference type="PROSITE" id="PS50885">
    <property type="entry name" value="HAMP"/>
    <property type="match status" value="1"/>
</dbReference>
<dbReference type="GO" id="GO:0005524">
    <property type="term" value="F:ATP binding"/>
    <property type="evidence" value="ECO:0007669"/>
    <property type="project" value="UniProtKB-KW"/>
</dbReference>
<evidence type="ECO:0000256" key="6">
    <source>
        <dbReference type="ARBA" id="ARBA00022679"/>
    </source>
</evidence>
<evidence type="ECO:0000256" key="14">
    <source>
        <dbReference type="PROSITE-ProRule" id="PRU00110"/>
    </source>
</evidence>
<evidence type="ECO:0000256" key="13">
    <source>
        <dbReference type="ARBA" id="ARBA00023136"/>
    </source>
</evidence>
<evidence type="ECO:0000256" key="8">
    <source>
        <dbReference type="ARBA" id="ARBA00022741"/>
    </source>
</evidence>
<keyword evidence="13 17" id="KW-0472">Membrane</keyword>
<dbReference type="EC" id="2.7.13.3" evidence="3"/>
<feature type="domain" description="HPt" evidence="21">
    <location>
        <begin position="858"/>
        <end position="952"/>
    </location>
</feature>
<evidence type="ECO:0000256" key="10">
    <source>
        <dbReference type="ARBA" id="ARBA00022840"/>
    </source>
</evidence>
<dbReference type="CDD" id="cd00156">
    <property type="entry name" value="REC"/>
    <property type="match status" value="1"/>
</dbReference>
<dbReference type="FunFam" id="1.10.287.130:FF:000003">
    <property type="entry name" value="Histidine kinase"/>
    <property type="match status" value="1"/>
</dbReference>
<dbReference type="Gene3D" id="3.40.50.2300">
    <property type="match status" value="2"/>
</dbReference>
<dbReference type="CDD" id="cd00082">
    <property type="entry name" value="HisKA"/>
    <property type="match status" value="1"/>
</dbReference>
<keyword evidence="9" id="KW-0418">Kinase</keyword>
<dbReference type="InterPro" id="IPR033417">
    <property type="entry name" value="CHASE8"/>
</dbReference>
<evidence type="ECO:0000259" key="18">
    <source>
        <dbReference type="PROSITE" id="PS50109"/>
    </source>
</evidence>
<keyword evidence="6" id="KW-0808">Transferase</keyword>
<feature type="domain" description="Response regulatory" evidence="19">
    <location>
        <begin position="551"/>
        <end position="671"/>
    </location>
</feature>
<dbReference type="Pfam" id="PF00072">
    <property type="entry name" value="Response_reg"/>
    <property type="match status" value="2"/>
</dbReference>
<reference evidence="22 23" key="1">
    <citation type="submission" date="2019-03" db="EMBL/GenBank/DDBJ databases">
        <authorList>
            <person name="Nijsse B."/>
        </authorList>
    </citation>
    <scope>NUCLEOTIDE SEQUENCE [LARGE SCALE GENOMIC DNA]</scope>
    <source>
        <strain evidence="22">Desulfoluna butyratoxydans MSL71</strain>
    </source>
</reference>
<keyword evidence="4" id="KW-1003">Cell membrane</keyword>
<dbReference type="InterPro" id="IPR036890">
    <property type="entry name" value="HATPase_C_sf"/>
</dbReference>
<dbReference type="SUPFAM" id="SSF52172">
    <property type="entry name" value="CheY-like"/>
    <property type="match status" value="2"/>
</dbReference>
<dbReference type="PRINTS" id="PR00344">
    <property type="entry name" value="BCTRLSENSOR"/>
</dbReference>
<evidence type="ECO:0000256" key="11">
    <source>
        <dbReference type="ARBA" id="ARBA00022989"/>
    </source>
</evidence>
<accession>A0A4V6IL27</accession>
<dbReference type="Pfam" id="PF17152">
    <property type="entry name" value="CHASE8"/>
    <property type="match status" value="1"/>
</dbReference>
<keyword evidence="5 15" id="KW-0597">Phosphoprotein</keyword>
<feature type="modified residue" description="Phosphohistidine" evidence="14">
    <location>
        <position position="897"/>
    </location>
</feature>
<comment type="catalytic activity">
    <reaction evidence="1">
        <text>ATP + protein L-histidine = ADP + protein N-phospho-L-histidine.</text>
        <dbReference type="EC" id="2.7.13.3"/>
    </reaction>
</comment>
<comment type="subcellular location">
    <subcellularLocation>
        <location evidence="2">Cell membrane</location>
        <topology evidence="2">Multi-pass membrane protein</topology>
    </subcellularLocation>
</comment>
<dbReference type="GO" id="GO:0000155">
    <property type="term" value="F:phosphorelay sensor kinase activity"/>
    <property type="evidence" value="ECO:0007669"/>
    <property type="project" value="InterPro"/>
</dbReference>
<evidence type="ECO:0000259" key="21">
    <source>
        <dbReference type="PROSITE" id="PS50894"/>
    </source>
</evidence>
<name>A0A4V6IL27_9BACT</name>
<protein>
    <recommendedName>
        <fullName evidence="3">histidine kinase</fullName>
        <ecNumber evidence="3">2.7.13.3</ecNumber>
    </recommendedName>
</protein>
<evidence type="ECO:0000256" key="1">
    <source>
        <dbReference type="ARBA" id="ARBA00000085"/>
    </source>
</evidence>